<organism evidence="1 2">
    <name type="scientific">Branchiostoma lanceolatum</name>
    <name type="common">Common lancelet</name>
    <name type="synonym">Amphioxus lanceolatum</name>
    <dbReference type="NCBI Taxonomy" id="7740"/>
    <lineage>
        <taxon>Eukaryota</taxon>
        <taxon>Metazoa</taxon>
        <taxon>Chordata</taxon>
        <taxon>Cephalochordata</taxon>
        <taxon>Leptocardii</taxon>
        <taxon>Amphioxiformes</taxon>
        <taxon>Branchiostomatidae</taxon>
        <taxon>Branchiostoma</taxon>
    </lineage>
</organism>
<reference evidence="1" key="1">
    <citation type="submission" date="2022-01" db="EMBL/GenBank/DDBJ databases">
        <authorList>
            <person name="Braso-Vives M."/>
        </authorList>
    </citation>
    <scope>NUCLEOTIDE SEQUENCE</scope>
</reference>
<dbReference type="OrthoDB" id="3341102at2759"/>
<evidence type="ECO:0000313" key="2">
    <source>
        <dbReference type="Proteomes" id="UP000838412"/>
    </source>
</evidence>
<dbReference type="EMBL" id="OV696692">
    <property type="protein sequence ID" value="CAH1268951.1"/>
    <property type="molecule type" value="Genomic_DNA"/>
</dbReference>
<gene>
    <name evidence="1" type="primary">Hypp4045</name>
    <name evidence="1" type="ORF">BLAG_LOCUS21727</name>
</gene>
<dbReference type="AlphaFoldDB" id="A0A8K0EWF0"/>
<dbReference type="Proteomes" id="UP000838412">
    <property type="component" value="Chromosome 7"/>
</dbReference>
<proteinExistence type="predicted"/>
<accession>A0A8K0EWF0</accession>
<name>A0A8K0EWF0_BRALA</name>
<keyword evidence="2" id="KW-1185">Reference proteome</keyword>
<evidence type="ECO:0000313" key="1">
    <source>
        <dbReference type="EMBL" id="CAH1268951.1"/>
    </source>
</evidence>
<protein>
    <submittedName>
        <fullName evidence="1">Hypp4045 protein</fullName>
    </submittedName>
</protein>
<sequence length="122" mass="13917">MWGAVRPHDIPDEMILNWDQTGVNIVPVGSWTLKEEGSKQVPITGLEDKRRITCTLLLTTTCPGNSSHRRCYTRGFLRSGASMLRYVDQVLIPYMESQREQLGIDTDHPGRHLWRVQSSPEP</sequence>